<dbReference type="AlphaFoldDB" id="A0A1R4HPF3"/>
<sequence>MMSIADQVLSNAKTAGHHQVKIFTLPNADFSVVSHDTSL</sequence>
<reference evidence="1 2" key="1">
    <citation type="submission" date="2017-02" db="EMBL/GenBank/DDBJ databases">
        <authorList>
            <person name="Dridi B."/>
        </authorList>
    </citation>
    <scope>NUCLEOTIDE SEQUENCE [LARGE SCALE GENOMIC DNA]</scope>
    <source>
        <strain evidence="1 2">JB380</strain>
    </source>
</reference>
<dbReference type="Proteomes" id="UP000196331">
    <property type="component" value="Unassembled WGS sequence"/>
</dbReference>
<proteinExistence type="predicted"/>
<evidence type="ECO:0000313" key="2">
    <source>
        <dbReference type="Proteomes" id="UP000196331"/>
    </source>
</evidence>
<comment type="caution">
    <text evidence="1">The sequence shown here is derived from an EMBL/GenBank/DDBJ whole genome shotgun (WGS) entry which is preliminary data.</text>
</comment>
<gene>
    <name evidence="1" type="ORF">CZ787_01410</name>
</gene>
<organism evidence="1 2">
    <name type="scientific">Halomonas citrativorans</name>
    <dbReference type="NCBI Taxonomy" id="2742612"/>
    <lineage>
        <taxon>Bacteria</taxon>
        <taxon>Pseudomonadati</taxon>
        <taxon>Pseudomonadota</taxon>
        <taxon>Gammaproteobacteria</taxon>
        <taxon>Oceanospirillales</taxon>
        <taxon>Halomonadaceae</taxon>
        <taxon>Halomonas</taxon>
    </lineage>
</organism>
<dbReference type="EMBL" id="FUKM01000003">
    <property type="protein sequence ID" value="SJN09396.1"/>
    <property type="molecule type" value="Genomic_DNA"/>
</dbReference>
<protein>
    <submittedName>
        <fullName evidence="1">Uncharacterized protein</fullName>
    </submittedName>
</protein>
<accession>A0A1R4HPF3</accession>
<evidence type="ECO:0000313" key="1">
    <source>
        <dbReference type="EMBL" id="SJN09396.1"/>
    </source>
</evidence>
<name>A0A1R4HPF3_9GAMM</name>